<gene>
    <name evidence="2" type="ORF">FHR90_000524</name>
</gene>
<dbReference type="EMBL" id="JACHXV010000002">
    <property type="protein sequence ID" value="MBB3172710.1"/>
    <property type="molecule type" value="Genomic_DNA"/>
</dbReference>
<name>A0A839UXA5_9PROT</name>
<feature type="transmembrane region" description="Helical" evidence="1">
    <location>
        <begin position="108"/>
        <end position="128"/>
    </location>
</feature>
<feature type="transmembrane region" description="Helical" evidence="1">
    <location>
        <begin position="191"/>
        <end position="211"/>
    </location>
</feature>
<dbReference type="NCBIfam" id="NF041646">
    <property type="entry name" value="VC0807_fam"/>
    <property type="match status" value="1"/>
</dbReference>
<feature type="transmembrane region" description="Helical" evidence="1">
    <location>
        <begin position="160"/>
        <end position="185"/>
    </location>
</feature>
<keyword evidence="1" id="KW-0472">Membrane</keyword>
<reference evidence="2 3" key="1">
    <citation type="submission" date="2020-08" db="EMBL/GenBank/DDBJ databases">
        <title>Genomic Encyclopedia of Type Strains, Phase III (KMG-III): the genomes of soil and plant-associated and newly described type strains.</title>
        <authorList>
            <person name="Whitman W."/>
        </authorList>
    </citation>
    <scope>NUCLEOTIDE SEQUENCE [LARGE SCALE GENOMIC DNA]</scope>
    <source>
        <strain evidence="2 3">CECT 8088</strain>
    </source>
</reference>
<sequence>MSDTSGHTDRTRAALIDWFRRRGPHLAAETIVNVALPTLIYGQLHQRFGDVDALLASFAPSLAWTAVVFLRERRVDAYGVLAMAALALSTLSLIGSGSPRLLLLREHMVTLLIALAFLFSAAIGRPLIGPLARASFARRSAADAAAFDARRGRAAVRHTVMVMTLVWGFGLLAGFALSAVMAFTLSIGRNLALGPFVLYGMMGGLGLWTVLYRRHRERLVRVACGAANRSI</sequence>
<feature type="transmembrane region" description="Helical" evidence="1">
    <location>
        <begin position="53"/>
        <end position="70"/>
    </location>
</feature>
<accession>A0A839UXA5</accession>
<evidence type="ECO:0000313" key="3">
    <source>
        <dbReference type="Proteomes" id="UP000557688"/>
    </source>
</evidence>
<comment type="caution">
    <text evidence="2">The sequence shown here is derived from an EMBL/GenBank/DDBJ whole genome shotgun (WGS) entry which is preliminary data.</text>
</comment>
<protein>
    <recommendedName>
        <fullName evidence="4">Transmembrane protein</fullName>
    </recommendedName>
</protein>
<organism evidence="2 3">
    <name type="scientific">Endobacter medicaginis</name>
    <dbReference type="NCBI Taxonomy" id="1181271"/>
    <lineage>
        <taxon>Bacteria</taxon>
        <taxon>Pseudomonadati</taxon>
        <taxon>Pseudomonadota</taxon>
        <taxon>Alphaproteobacteria</taxon>
        <taxon>Acetobacterales</taxon>
        <taxon>Acetobacteraceae</taxon>
        <taxon>Endobacter</taxon>
    </lineage>
</organism>
<evidence type="ECO:0008006" key="4">
    <source>
        <dbReference type="Google" id="ProtNLM"/>
    </source>
</evidence>
<evidence type="ECO:0000256" key="1">
    <source>
        <dbReference type="SAM" id="Phobius"/>
    </source>
</evidence>
<feature type="transmembrane region" description="Helical" evidence="1">
    <location>
        <begin position="77"/>
        <end position="96"/>
    </location>
</feature>
<dbReference type="Proteomes" id="UP000557688">
    <property type="component" value="Unassembled WGS sequence"/>
</dbReference>
<keyword evidence="3" id="KW-1185">Reference proteome</keyword>
<keyword evidence="1" id="KW-0812">Transmembrane</keyword>
<evidence type="ECO:0000313" key="2">
    <source>
        <dbReference type="EMBL" id="MBB3172710.1"/>
    </source>
</evidence>
<keyword evidence="1" id="KW-1133">Transmembrane helix</keyword>
<proteinExistence type="predicted"/>
<dbReference type="RefSeq" id="WP_183274708.1">
    <property type="nucleotide sequence ID" value="NZ_JACHXV010000002.1"/>
</dbReference>
<dbReference type="AlphaFoldDB" id="A0A839UXA5"/>